<evidence type="ECO:0000313" key="1">
    <source>
        <dbReference type="EMBL" id="MCW9706209.1"/>
    </source>
</evidence>
<proteinExistence type="predicted"/>
<comment type="caution">
    <text evidence="1">The sequence shown here is derived from an EMBL/GenBank/DDBJ whole genome shotgun (WGS) entry which is preliminary data.</text>
</comment>
<dbReference type="EMBL" id="JAGGJA010000003">
    <property type="protein sequence ID" value="MCW9706209.1"/>
    <property type="molecule type" value="Genomic_DNA"/>
</dbReference>
<evidence type="ECO:0000313" key="2">
    <source>
        <dbReference type="Proteomes" id="UP001207918"/>
    </source>
</evidence>
<reference evidence="1 2" key="1">
    <citation type="submission" date="2021-03" db="EMBL/GenBank/DDBJ databases">
        <title>Aliifodinibius sp. nov., a new bacterium isolated from saline soil.</title>
        <authorList>
            <person name="Galisteo C."/>
            <person name="De La Haba R."/>
            <person name="Sanchez-Porro C."/>
            <person name="Ventosa A."/>
        </authorList>
    </citation>
    <scope>NUCLEOTIDE SEQUENCE [LARGE SCALE GENOMIC DNA]</scope>
    <source>
        <strain evidence="1 2">1BSP15-2V2</strain>
    </source>
</reference>
<evidence type="ECO:0008006" key="3">
    <source>
        <dbReference type="Google" id="ProtNLM"/>
    </source>
</evidence>
<accession>A0ABT3PM13</accession>
<gene>
    <name evidence="1" type="ORF">J6I44_05065</name>
</gene>
<keyword evidence="2" id="KW-1185">Reference proteome</keyword>
<sequence length="195" mass="23180">MTNNAQDRFEELTEDELQELYEKLLSFANFRLDFNDTTQGLSAEDFVHRVIRKVIDTDSQDHRRWNTETTPNFENFLKSCLSSEISNHFNRKNTKTTSTIETPDQDDSFFDLQDSGTALMSEIEGNELREHLFDELIEYDEELTELLFLQEKEYTTDEIVEELNYESRQKVYNARKRLRRACETFLDQLSGSYHE</sequence>
<protein>
    <recommendedName>
        <fullName evidence="3">RNA polymerase sigma factor, sigma-70 family</fullName>
    </recommendedName>
</protein>
<name>A0ABT3PM13_9BACT</name>
<dbReference type="RefSeq" id="WP_265764915.1">
    <property type="nucleotide sequence ID" value="NZ_JAGGJA010000003.1"/>
</dbReference>
<dbReference type="Proteomes" id="UP001207918">
    <property type="component" value="Unassembled WGS sequence"/>
</dbReference>
<organism evidence="1 2">
    <name type="scientific">Fodinibius salsisoli</name>
    <dbReference type="NCBI Taxonomy" id="2820877"/>
    <lineage>
        <taxon>Bacteria</taxon>
        <taxon>Pseudomonadati</taxon>
        <taxon>Balneolota</taxon>
        <taxon>Balneolia</taxon>
        <taxon>Balneolales</taxon>
        <taxon>Balneolaceae</taxon>
        <taxon>Fodinibius</taxon>
    </lineage>
</organism>